<accession>A0A9J6B301</accession>
<gene>
    <name evidence="1" type="ORF">H5410_002850</name>
</gene>
<organism evidence="1 2">
    <name type="scientific">Solanum commersonii</name>
    <name type="common">Commerson's wild potato</name>
    <name type="synonym">Commerson's nightshade</name>
    <dbReference type="NCBI Taxonomy" id="4109"/>
    <lineage>
        <taxon>Eukaryota</taxon>
        <taxon>Viridiplantae</taxon>
        <taxon>Streptophyta</taxon>
        <taxon>Embryophyta</taxon>
        <taxon>Tracheophyta</taxon>
        <taxon>Spermatophyta</taxon>
        <taxon>Magnoliopsida</taxon>
        <taxon>eudicotyledons</taxon>
        <taxon>Gunneridae</taxon>
        <taxon>Pentapetalae</taxon>
        <taxon>asterids</taxon>
        <taxon>lamiids</taxon>
        <taxon>Solanales</taxon>
        <taxon>Solanaceae</taxon>
        <taxon>Solanoideae</taxon>
        <taxon>Solaneae</taxon>
        <taxon>Solanum</taxon>
    </lineage>
</organism>
<name>A0A9J6B301_SOLCO</name>
<evidence type="ECO:0000313" key="2">
    <source>
        <dbReference type="Proteomes" id="UP000824120"/>
    </source>
</evidence>
<sequence>MEECIHSASKAGNLSPRHIEEKLIFWNIRSVKSQKAFGRLVDLHRRHQYSYIALLEPFQGPEELEHYKRQLGFQNAMENLSSKIWISWNEELLSQVVKDNIQ</sequence>
<protein>
    <submittedName>
        <fullName evidence="1">Uncharacterized protein</fullName>
    </submittedName>
</protein>
<reference evidence="1 2" key="1">
    <citation type="submission" date="2020-09" db="EMBL/GenBank/DDBJ databases">
        <title>De no assembly of potato wild relative species, Solanum commersonii.</title>
        <authorList>
            <person name="Cho K."/>
        </authorList>
    </citation>
    <scope>NUCLEOTIDE SEQUENCE [LARGE SCALE GENOMIC DNA]</scope>
    <source>
        <strain evidence="1">LZ3.2</strain>
        <tissue evidence="1">Leaf</tissue>
    </source>
</reference>
<keyword evidence="2" id="KW-1185">Reference proteome</keyword>
<comment type="caution">
    <text evidence="1">The sequence shown here is derived from an EMBL/GenBank/DDBJ whole genome shotgun (WGS) entry which is preliminary data.</text>
</comment>
<evidence type="ECO:0000313" key="1">
    <source>
        <dbReference type="EMBL" id="KAG5631133.1"/>
    </source>
</evidence>
<dbReference type="EMBL" id="JACXVP010000001">
    <property type="protein sequence ID" value="KAG5631133.1"/>
    <property type="molecule type" value="Genomic_DNA"/>
</dbReference>
<proteinExistence type="predicted"/>
<dbReference type="AlphaFoldDB" id="A0A9J6B301"/>
<dbReference type="Proteomes" id="UP000824120">
    <property type="component" value="Chromosome 1"/>
</dbReference>